<feature type="transmembrane region" description="Helical" evidence="1">
    <location>
        <begin position="118"/>
        <end position="137"/>
    </location>
</feature>
<organism evidence="2 3">
    <name type="scientific">Ramlibacter monticola</name>
    <dbReference type="NCBI Taxonomy" id="1926872"/>
    <lineage>
        <taxon>Bacteria</taxon>
        <taxon>Pseudomonadati</taxon>
        <taxon>Pseudomonadota</taxon>
        <taxon>Betaproteobacteria</taxon>
        <taxon>Burkholderiales</taxon>
        <taxon>Comamonadaceae</taxon>
        <taxon>Ramlibacter</taxon>
    </lineage>
</organism>
<reference evidence="2 3" key="1">
    <citation type="journal article" date="2017" name="Int. J. Syst. Evol. Microbiol.">
        <title>Ramlibacter monticola sp. nov., isolated from forest soil.</title>
        <authorList>
            <person name="Chaudhary D.K."/>
            <person name="Kim J."/>
        </authorList>
    </citation>
    <scope>NUCLEOTIDE SEQUENCE [LARGE SCALE GENOMIC DNA]</scope>
    <source>
        <strain evidence="2 3">KACC 19175</strain>
    </source>
</reference>
<protein>
    <submittedName>
        <fullName evidence="2">Uncharacterized protein</fullName>
    </submittedName>
</protein>
<evidence type="ECO:0000313" key="2">
    <source>
        <dbReference type="EMBL" id="MBL0389534.1"/>
    </source>
</evidence>
<dbReference type="Proteomes" id="UP000599109">
    <property type="component" value="Unassembled WGS sequence"/>
</dbReference>
<feature type="transmembrane region" description="Helical" evidence="1">
    <location>
        <begin position="36"/>
        <end position="55"/>
    </location>
</feature>
<feature type="transmembrane region" description="Helical" evidence="1">
    <location>
        <begin position="6"/>
        <end position="24"/>
    </location>
</feature>
<comment type="caution">
    <text evidence="2">The sequence shown here is derived from an EMBL/GenBank/DDBJ whole genome shotgun (WGS) entry which is preliminary data.</text>
</comment>
<keyword evidence="1" id="KW-0812">Transmembrane</keyword>
<keyword evidence="3" id="KW-1185">Reference proteome</keyword>
<accession>A0A936YV90</accession>
<sequence>MTGSAWAALGVALVLAGLLALAKLRPARGGLNSPQWMLLLGAVGMLAGMAVDAHSGGLATLSSLCTGPTDLGAMVLLHVTQLPLAHLGMLGGGLLVLPLMPRLRRGCRRQLCAQLGQNLVCSAWMVVGMAAGSLVFLELAGWAQAVREPAAVLAGMFAGMVWGMVASVTLVQGLVRLSLGPRPPAGRRP</sequence>
<dbReference type="AlphaFoldDB" id="A0A936YV90"/>
<keyword evidence="1" id="KW-0472">Membrane</keyword>
<evidence type="ECO:0000256" key="1">
    <source>
        <dbReference type="SAM" id="Phobius"/>
    </source>
</evidence>
<name>A0A936YV90_9BURK</name>
<dbReference type="RefSeq" id="WP_201672148.1">
    <property type="nucleotide sequence ID" value="NZ_JAEQNE010000001.1"/>
</dbReference>
<feature type="transmembrane region" description="Helical" evidence="1">
    <location>
        <begin position="75"/>
        <end position="97"/>
    </location>
</feature>
<gene>
    <name evidence="2" type="ORF">JJ685_00110</name>
</gene>
<dbReference type="EMBL" id="JAEQNE010000001">
    <property type="protein sequence ID" value="MBL0389534.1"/>
    <property type="molecule type" value="Genomic_DNA"/>
</dbReference>
<keyword evidence="1" id="KW-1133">Transmembrane helix</keyword>
<proteinExistence type="predicted"/>
<evidence type="ECO:0000313" key="3">
    <source>
        <dbReference type="Proteomes" id="UP000599109"/>
    </source>
</evidence>
<feature type="transmembrane region" description="Helical" evidence="1">
    <location>
        <begin position="157"/>
        <end position="179"/>
    </location>
</feature>